<name>A0A3S5DLF5_CHRVL</name>
<protein>
    <submittedName>
        <fullName evidence="1">Uncharacterized protein</fullName>
    </submittedName>
</protein>
<dbReference type="Proteomes" id="UP000275777">
    <property type="component" value="Chromosome"/>
</dbReference>
<dbReference type="EMBL" id="LR134182">
    <property type="protein sequence ID" value="VEB42224.1"/>
    <property type="molecule type" value="Genomic_DNA"/>
</dbReference>
<sequence>MFGFTTLLMLSWLAWSLGMQPPKAVRSVMFHIGESWRGDADALSRELAGVAGVHEASVLLADRVAYLKVSQQQWDEAEVRRLIDATF</sequence>
<gene>
    <name evidence="1" type="ORF">NCTC9695_02667</name>
</gene>
<dbReference type="AlphaFoldDB" id="A0A3S5DLF5"/>
<organism evidence="1 2">
    <name type="scientific">Chromobacterium violaceum</name>
    <dbReference type="NCBI Taxonomy" id="536"/>
    <lineage>
        <taxon>Bacteria</taxon>
        <taxon>Pseudomonadati</taxon>
        <taxon>Pseudomonadota</taxon>
        <taxon>Betaproteobacteria</taxon>
        <taxon>Neisseriales</taxon>
        <taxon>Chromobacteriaceae</taxon>
        <taxon>Chromobacterium</taxon>
    </lineage>
</organism>
<dbReference type="Gene3D" id="3.30.70.100">
    <property type="match status" value="1"/>
</dbReference>
<accession>A0A3S5DLF5</accession>
<proteinExistence type="predicted"/>
<reference evidence="1 2" key="1">
    <citation type="submission" date="2018-12" db="EMBL/GenBank/DDBJ databases">
        <authorList>
            <consortium name="Pathogen Informatics"/>
        </authorList>
    </citation>
    <scope>NUCLEOTIDE SEQUENCE [LARGE SCALE GENOMIC DNA]</scope>
    <source>
        <strain evidence="1 2">NCTC9695</strain>
    </source>
</reference>
<evidence type="ECO:0000313" key="1">
    <source>
        <dbReference type="EMBL" id="VEB42224.1"/>
    </source>
</evidence>
<evidence type="ECO:0000313" key="2">
    <source>
        <dbReference type="Proteomes" id="UP000275777"/>
    </source>
</evidence>